<evidence type="ECO:0000256" key="1">
    <source>
        <dbReference type="SAM" id="SignalP"/>
    </source>
</evidence>
<protein>
    <submittedName>
        <fullName evidence="3">Uncharacterized protein DUF1080</fullName>
    </submittedName>
</protein>
<keyword evidence="1" id="KW-0732">Signal</keyword>
<proteinExistence type="predicted"/>
<sequence>MTPRFIATLLATAAFTASFLSAQDADTEGFVSLYNGKDLTGWVPCNVATDTFQAKDGYIMTTGIPTGVMRTERVYENFIIELEWRHLKEAGNAGLFIWGESIPAPGVPFSRGIEVQILDPGYEKNKGAKEWFTSHGDIFPIWGATMTPVDPVAKSGKRSFPKEDRVKPSPEWNHYRAVCNNGEIRLSVNGKEVTVGKDCWPRKGYICLESEGSEAHFRNIRIKELPSTGATAEQTAREFAGFKQLFDGKTLKGWATPDDLDKWWSAHGAFFHVKEGKLGKGKDLWTEKSFKDFQLIVDWRMSKKPEPKKLVLIAPDGNEALNPDGTKQTAEVMDAGDSGIFLRGTKKAQINIFCRPCGSGEVNGFRMAKDTPADLRKLYVPKEKADNKLGSWNRFVITLQKGKLSVELNEKLVIDQAPVPGLPEKGPIGLQHYGDEMQFGNIFIKEL</sequence>
<keyword evidence="4" id="KW-1185">Reference proteome</keyword>
<evidence type="ECO:0000259" key="2">
    <source>
        <dbReference type="Pfam" id="PF06439"/>
    </source>
</evidence>
<feature type="signal peptide" evidence="1">
    <location>
        <begin position="1"/>
        <end position="22"/>
    </location>
</feature>
<comment type="caution">
    <text evidence="3">The sequence shown here is derived from an EMBL/GenBank/DDBJ whole genome shotgun (WGS) entry which is preliminary data.</text>
</comment>
<dbReference type="InterPro" id="IPR010496">
    <property type="entry name" value="AL/BT2_dom"/>
</dbReference>
<dbReference type="OrthoDB" id="192463at2"/>
<accession>A0A366HBL5</accession>
<name>A0A366HBL5_9BACT</name>
<evidence type="ECO:0000313" key="4">
    <source>
        <dbReference type="Proteomes" id="UP000253426"/>
    </source>
</evidence>
<feature type="domain" description="3-keto-alpha-glucoside-1,2-lyase/3-keto-2-hydroxy-glucal hydratase" evidence="2">
    <location>
        <begin position="241"/>
        <end position="445"/>
    </location>
</feature>
<dbReference type="EMBL" id="QNRR01000009">
    <property type="protein sequence ID" value="RBP39751.1"/>
    <property type="molecule type" value="Genomic_DNA"/>
</dbReference>
<gene>
    <name evidence="3" type="ORF">DES53_109178</name>
</gene>
<evidence type="ECO:0000313" key="3">
    <source>
        <dbReference type="EMBL" id="RBP39751.1"/>
    </source>
</evidence>
<dbReference type="Pfam" id="PF06439">
    <property type="entry name" value="3keto-disac_hyd"/>
    <property type="match status" value="2"/>
</dbReference>
<dbReference type="AlphaFoldDB" id="A0A366HBL5"/>
<organism evidence="3 4">
    <name type="scientific">Roseimicrobium gellanilyticum</name>
    <dbReference type="NCBI Taxonomy" id="748857"/>
    <lineage>
        <taxon>Bacteria</taxon>
        <taxon>Pseudomonadati</taxon>
        <taxon>Verrucomicrobiota</taxon>
        <taxon>Verrucomicrobiia</taxon>
        <taxon>Verrucomicrobiales</taxon>
        <taxon>Verrucomicrobiaceae</taxon>
        <taxon>Roseimicrobium</taxon>
    </lineage>
</organism>
<dbReference type="GO" id="GO:0016787">
    <property type="term" value="F:hydrolase activity"/>
    <property type="evidence" value="ECO:0007669"/>
    <property type="project" value="InterPro"/>
</dbReference>
<feature type="domain" description="3-keto-alpha-glucoside-1,2-lyase/3-keto-2-hydroxy-glucal hydratase" evidence="2">
    <location>
        <begin position="29"/>
        <end position="223"/>
    </location>
</feature>
<reference evidence="3 4" key="1">
    <citation type="submission" date="2018-06" db="EMBL/GenBank/DDBJ databases">
        <title>Genomic Encyclopedia of Type Strains, Phase IV (KMG-IV): sequencing the most valuable type-strain genomes for metagenomic binning, comparative biology and taxonomic classification.</title>
        <authorList>
            <person name="Goeker M."/>
        </authorList>
    </citation>
    <scope>NUCLEOTIDE SEQUENCE [LARGE SCALE GENOMIC DNA]</scope>
    <source>
        <strain evidence="3 4">DSM 25532</strain>
    </source>
</reference>
<feature type="chain" id="PRO_5016884133" evidence="1">
    <location>
        <begin position="23"/>
        <end position="447"/>
    </location>
</feature>
<dbReference type="RefSeq" id="WP_113960639.1">
    <property type="nucleotide sequence ID" value="NZ_QNRR01000009.1"/>
</dbReference>
<dbReference type="Gene3D" id="2.60.120.560">
    <property type="entry name" value="Exo-inulinase, domain 1"/>
    <property type="match status" value="2"/>
</dbReference>
<dbReference type="Proteomes" id="UP000253426">
    <property type="component" value="Unassembled WGS sequence"/>
</dbReference>